<accession>A0A8H3FK28</accession>
<keyword evidence="9" id="KW-1185">Reference proteome</keyword>
<name>A0A8H3FK28_9LECA</name>
<evidence type="ECO:0000256" key="6">
    <source>
        <dbReference type="SAM" id="MobiDB-lite"/>
    </source>
</evidence>
<dbReference type="GO" id="GO:0016020">
    <property type="term" value="C:membrane"/>
    <property type="evidence" value="ECO:0007669"/>
    <property type="project" value="UniProtKB-SubCell"/>
</dbReference>
<feature type="transmembrane region" description="Helical" evidence="7">
    <location>
        <begin position="56"/>
        <end position="80"/>
    </location>
</feature>
<evidence type="ECO:0000256" key="5">
    <source>
        <dbReference type="ARBA" id="ARBA00023136"/>
    </source>
</evidence>
<feature type="region of interest" description="Disordered" evidence="6">
    <location>
        <begin position="91"/>
        <end position="325"/>
    </location>
</feature>
<feature type="compositionally biased region" description="Low complexity" evidence="6">
    <location>
        <begin position="109"/>
        <end position="120"/>
    </location>
</feature>
<evidence type="ECO:0000313" key="9">
    <source>
        <dbReference type="Proteomes" id="UP000664169"/>
    </source>
</evidence>
<comment type="caution">
    <text evidence="8">The sequence shown here is derived from an EMBL/GenBank/DDBJ whole genome shotgun (WGS) entry which is preliminary data.</text>
</comment>
<dbReference type="Pfam" id="PF01679">
    <property type="entry name" value="Pmp3"/>
    <property type="match status" value="1"/>
</dbReference>
<dbReference type="Proteomes" id="UP000664169">
    <property type="component" value="Unassembled WGS sequence"/>
</dbReference>
<evidence type="ECO:0000313" key="8">
    <source>
        <dbReference type="EMBL" id="CAF9922386.1"/>
    </source>
</evidence>
<keyword evidence="4 7" id="KW-1133">Transmembrane helix</keyword>
<protein>
    <submittedName>
        <fullName evidence="8">Uncharacterized protein</fullName>
    </submittedName>
</protein>
<evidence type="ECO:0000256" key="3">
    <source>
        <dbReference type="ARBA" id="ARBA00022692"/>
    </source>
</evidence>
<reference evidence="8" key="1">
    <citation type="submission" date="2021-03" db="EMBL/GenBank/DDBJ databases">
        <authorList>
            <person name="Tagirdzhanova G."/>
        </authorList>
    </citation>
    <scope>NUCLEOTIDE SEQUENCE</scope>
</reference>
<evidence type="ECO:0000256" key="4">
    <source>
        <dbReference type="ARBA" id="ARBA00022989"/>
    </source>
</evidence>
<organism evidence="8 9">
    <name type="scientific">Gomphillus americanus</name>
    <dbReference type="NCBI Taxonomy" id="1940652"/>
    <lineage>
        <taxon>Eukaryota</taxon>
        <taxon>Fungi</taxon>
        <taxon>Dikarya</taxon>
        <taxon>Ascomycota</taxon>
        <taxon>Pezizomycotina</taxon>
        <taxon>Lecanoromycetes</taxon>
        <taxon>OSLEUM clade</taxon>
        <taxon>Ostropomycetidae</taxon>
        <taxon>Ostropales</taxon>
        <taxon>Graphidaceae</taxon>
        <taxon>Gomphilloideae</taxon>
        <taxon>Gomphillus</taxon>
    </lineage>
</organism>
<comment type="subcellular location">
    <subcellularLocation>
        <location evidence="1">Membrane</location>
    </subcellularLocation>
</comment>
<evidence type="ECO:0000256" key="7">
    <source>
        <dbReference type="SAM" id="Phobius"/>
    </source>
</evidence>
<feature type="transmembrane region" description="Helical" evidence="7">
    <location>
        <begin position="30"/>
        <end position="50"/>
    </location>
</feature>
<proteinExistence type="inferred from homology"/>
<evidence type="ECO:0000256" key="2">
    <source>
        <dbReference type="ARBA" id="ARBA00009530"/>
    </source>
</evidence>
<dbReference type="OrthoDB" id="2802411at2759"/>
<dbReference type="EMBL" id="CAJPDQ010000018">
    <property type="protein sequence ID" value="CAF9922386.1"/>
    <property type="molecule type" value="Genomic_DNA"/>
</dbReference>
<comment type="similarity">
    <text evidence="2">Belongs to the UPF0057 (PMP3) family.</text>
</comment>
<keyword evidence="5 7" id="KW-0472">Membrane</keyword>
<sequence>MATAAADKPVIGISTAELADALLDMPRTDFGLFILAVFLSPLAVALKIGIQPHFYINLLIFCVCPLILSTPHAWVIIALANTLKLRAKKEAAQNRPLAPQMENPEKFDPQSPSGSGDSSQEIIRRHTSPLPPTSLRNEFNSEGDDASAPPVPLRRTATGSTRTNRPFKDLDTVHERDENPPVYPVGEFAGNVETPVEKVEPAKDSLPVEQYPQDQKENPILQSETVDQSVPAEMVIPIGEPKPDTVTLILSDEPQKSSAGPAQPLSRHGTDAPPPTPSTTSPKIADAQDNENGLQLEKQLDKVENAAQPLLPRKDEKIASGLNST</sequence>
<evidence type="ECO:0000256" key="1">
    <source>
        <dbReference type="ARBA" id="ARBA00004370"/>
    </source>
</evidence>
<dbReference type="InterPro" id="IPR000612">
    <property type="entry name" value="PMP3"/>
</dbReference>
<gene>
    <name evidence="8" type="ORF">GOMPHAMPRED_002538</name>
</gene>
<keyword evidence="3 7" id="KW-0812">Transmembrane</keyword>
<feature type="compositionally biased region" description="Basic and acidic residues" evidence="6">
    <location>
        <begin position="166"/>
        <end position="179"/>
    </location>
</feature>
<dbReference type="AlphaFoldDB" id="A0A8H3FK28"/>